<proteinExistence type="predicted"/>
<dbReference type="Pfam" id="PF20700">
    <property type="entry name" value="Mutator"/>
    <property type="match status" value="2"/>
</dbReference>
<feature type="domain" description="Mutator-like transposase" evidence="2">
    <location>
        <begin position="309"/>
        <end position="402"/>
    </location>
</feature>
<evidence type="ECO:0000259" key="2">
    <source>
        <dbReference type="Pfam" id="PF20700"/>
    </source>
</evidence>
<reference evidence="3 4" key="1">
    <citation type="journal article" date="2021" name="J. Hered.">
        <title>A chromosome-level genome assembly of the parasitoid wasp, Cotesia glomerata (Hymenoptera: Braconidae).</title>
        <authorList>
            <person name="Pinto B.J."/>
            <person name="Weis J.J."/>
            <person name="Gamble T."/>
            <person name="Ode P.J."/>
            <person name="Paul R."/>
            <person name="Zaspel J.M."/>
        </authorList>
    </citation>
    <scope>NUCLEOTIDE SEQUENCE [LARGE SCALE GENOMIC DNA]</scope>
    <source>
        <strain evidence="3">CgM1</strain>
    </source>
</reference>
<dbReference type="AlphaFoldDB" id="A0AAV7I996"/>
<protein>
    <recommendedName>
        <fullName evidence="2">Mutator-like transposase domain-containing protein</fullName>
    </recommendedName>
</protein>
<feature type="region of interest" description="Disordered" evidence="1">
    <location>
        <begin position="283"/>
        <end position="305"/>
    </location>
</feature>
<organism evidence="3 4">
    <name type="scientific">Cotesia glomerata</name>
    <name type="common">Lepidopteran parasitic wasp</name>
    <name type="synonym">Apanteles glomeratus</name>
    <dbReference type="NCBI Taxonomy" id="32391"/>
    <lineage>
        <taxon>Eukaryota</taxon>
        <taxon>Metazoa</taxon>
        <taxon>Ecdysozoa</taxon>
        <taxon>Arthropoda</taxon>
        <taxon>Hexapoda</taxon>
        <taxon>Insecta</taxon>
        <taxon>Pterygota</taxon>
        <taxon>Neoptera</taxon>
        <taxon>Endopterygota</taxon>
        <taxon>Hymenoptera</taxon>
        <taxon>Apocrita</taxon>
        <taxon>Ichneumonoidea</taxon>
        <taxon>Braconidae</taxon>
        <taxon>Microgastrinae</taxon>
        <taxon>Cotesia</taxon>
    </lineage>
</organism>
<name>A0AAV7I996_COTGL</name>
<keyword evidence="4" id="KW-1185">Reference proteome</keyword>
<evidence type="ECO:0000256" key="1">
    <source>
        <dbReference type="SAM" id="MobiDB-lite"/>
    </source>
</evidence>
<gene>
    <name evidence="3" type="ORF">KQX54_013714</name>
</gene>
<dbReference type="EMBL" id="JAHXZJ010002237">
    <property type="protein sequence ID" value="KAH0546691.1"/>
    <property type="molecule type" value="Genomic_DNA"/>
</dbReference>
<feature type="compositionally biased region" description="Low complexity" evidence="1">
    <location>
        <begin position="289"/>
        <end position="298"/>
    </location>
</feature>
<accession>A0AAV7I996</accession>
<dbReference type="Proteomes" id="UP000826195">
    <property type="component" value="Unassembled WGS sequence"/>
</dbReference>
<sequence length="445" mass="49742">MSNANQFRHNGKFARKSIVNWKNNVSKSAKKLHEKYKNVGVQLPSNRRIVDLEKLATEMWCMTCDLPLSFRFLIQEEIFGAASVFHLKCPKCDRIRQVKSSTSEGESTRSRYHVNFKLALTILDGGIGETQLNTILSALNLPTVNHNLIKRYERLVGPAVEVVAKENCHEALKVERELTILNEGSCDRTSTEKTLHDGDSEINLNSGASDTKTGDSDLKAVSTTTIINPMAERIINTVQTDIMVDTNNNNVAETDFEETNKCCDDSTFDVGSAAINSTGSFIHDESNSKESFASSSQELPKNRKRKLQSIIGSSKTPKTRVGLRLSYDGAWLKKGSGRCYNSKQGHGTAFGHYSRKCVAYATRNKGCRYCRINSKKKHDCRSNFVGSSKAMEADIAVQILTQNETFVEENVEIKTLIAGTLIAGRVSMYCDRFYGYINFFKKAFK</sequence>
<evidence type="ECO:0000313" key="3">
    <source>
        <dbReference type="EMBL" id="KAH0546691.1"/>
    </source>
</evidence>
<dbReference type="InterPro" id="IPR049012">
    <property type="entry name" value="Mutator_transp_dom"/>
</dbReference>
<comment type="caution">
    <text evidence="3">The sequence shown here is derived from an EMBL/GenBank/DDBJ whole genome shotgun (WGS) entry which is preliminary data.</text>
</comment>
<feature type="domain" description="Mutator-like transposase" evidence="2">
    <location>
        <begin position="47"/>
        <end position="198"/>
    </location>
</feature>
<evidence type="ECO:0000313" key="4">
    <source>
        <dbReference type="Proteomes" id="UP000826195"/>
    </source>
</evidence>